<feature type="transmembrane region" description="Helical" evidence="6">
    <location>
        <begin position="29"/>
        <end position="51"/>
    </location>
</feature>
<evidence type="ECO:0000256" key="3">
    <source>
        <dbReference type="ARBA" id="ARBA00022989"/>
    </source>
</evidence>
<feature type="compositionally biased region" description="Acidic residues" evidence="5">
    <location>
        <begin position="663"/>
        <end position="676"/>
    </location>
</feature>
<feature type="transmembrane region" description="Helical" evidence="6">
    <location>
        <begin position="71"/>
        <end position="97"/>
    </location>
</feature>
<dbReference type="GO" id="GO:0016020">
    <property type="term" value="C:membrane"/>
    <property type="evidence" value="ECO:0007669"/>
    <property type="project" value="UniProtKB-SubCell"/>
</dbReference>
<evidence type="ECO:0000256" key="1">
    <source>
        <dbReference type="ARBA" id="ARBA00004141"/>
    </source>
</evidence>
<dbReference type="PANTHER" id="PTHR16950">
    <property type="entry name" value="ZINC TRANSPORTER SLC39A7 HISTIDINE-RICH MEMBRANE PROTEIN KE4"/>
    <property type="match status" value="1"/>
</dbReference>
<name>A0A1Y5IQ96_OSTTA</name>
<keyword evidence="3 6" id="KW-1133">Transmembrane helix</keyword>
<feature type="region of interest" description="Disordered" evidence="5">
    <location>
        <begin position="165"/>
        <end position="195"/>
    </location>
</feature>
<dbReference type="PANTHER" id="PTHR16950:SF16">
    <property type="entry name" value="ZINC TRANSPORTER ZIP13"/>
    <property type="match status" value="1"/>
</dbReference>
<evidence type="ECO:0000256" key="2">
    <source>
        <dbReference type="ARBA" id="ARBA00022692"/>
    </source>
</evidence>
<keyword evidence="4 6" id="KW-0472">Membrane</keyword>
<dbReference type="AlphaFoldDB" id="A0A1Y5IQ96"/>
<evidence type="ECO:0000313" key="7">
    <source>
        <dbReference type="EMBL" id="OUS49165.1"/>
    </source>
</evidence>
<proteinExistence type="predicted"/>
<sequence>MGRRSVEASQSDARCVDMHRRPRRPIARAWAHVVTYALVLALVDVAIAHGHHGHHESDHHDHGADWTGGDAARAVLASTIVSLASLAACACIAARFVTGVEASARALSDLANGAMLGDALGHQLPSALAGGDARAAAMWCVVGVLAFQGLESLILEMKASANATRGTRTRAGRGVSRDASRGPSRSRSTARAKRGSAMTAIADALTARDIATSGWLNLFADAVHNLTDGVIIAVAFARRGRAAGWATARAALLHELPQEIGDYGVLRHAGFTDIQALGFNLLSALVAVVATALTFIFLACVGASSPVVGVSAAAVSAAVEAFCAGGFLTVALGALTEDVRARGFTRTTVVRVLVGFPVETTVWHVDRREKGGAPRAEDGEFMVTRSSSVRRYMTQPPLKRAREHGHGVGTSTDGGGPTELLSGYDVARAQIAPGVPFVEAKIFGQTADDPFMIRPNISNETFRTLLGRAVGKYLAEEREPYPVLPKQDAQIQIAHGAHGMACHVLAIRALGHASADFSMSLDEQGCLYVRCEPAEIRPADPASKVGRPFEMVCQFPTLVDLLTCRCVYQNEVLYVIAYPRSPKSRALRLSAPVMAQDIIGGKPEENGAPGTSAHAISGPSSDGGQKNERPIELPSTSPARAPEARADATGDRGVVGTNRSGDDVEDELEPNELETN</sequence>
<dbReference type="InterPro" id="IPR003689">
    <property type="entry name" value="ZIP"/>
</dbReference>
<protein>
    <submittedName>
        <fullName evidence="7">Putative zinc transporter</fullName>
    </submittedName>
</protein>
<feature type="transmembrane region" description="Helical" evidence="6">
    <location>
        <begin position="277"/>
        <end position="304"/>
    </location>
</feature>
<dbReference type="GO" id="GO:0006882">
    <property type="term" value="P:intracellular zinc ion homeostasis"/>
    <property type="evidence" value="ECO:0007669"/>
    <property type="project" value="TreeGrafter"/>
</dbReference>
<dbReference type="EMBL" id="KZ155771">
    <property type="protein sequence ID" value="OUS49165.1"/>
    <property type="molecule type" value="Genomic_DNA"/>
</dbReference>
<feature type="region of interest" description="Disordered" evidence="5">
    <location>
        <begin position="396"/>
        <end position="417"/>
    </location>
</feature>
<gene>
    <name evidence="7" type="ORF">BE221DRAFT_65848</name>
</gene>
<feature type="region of interest" description="Disordered" evidence="5">
    <location>
        <begin position="600"/>
        <end position="676"/>
    </location>
</feature>
<evidence type="ECO:0000256" key="5">
    <source>
        <dbReference type="SAM" id="MobiDB-lite"/>
    </source>
</evidence>
<feature type="transmembrane region" description="Helical" evidence="6">
    <location>
        <begin position="310"/>
        <end position="336"/>
    </location>
</feature>
<accession>A0A1Y5IQ96</accession>
<dbReference type="GO" id="GO:0005385">
    <property type="term" value="F:zinc ion transmembrane transporter activity"/>
    <property type="evidence" value="ECO:0007669"/>
    <property type="project" value="TreeGrafter"/>
</dbReference>
<comment type="subcellular location">
    <subcellularLocation>
        <location evidence="1">Membrane</location>
        <topology evidence="1">Multi-pass membrane protein</topology>
    </subcellularLocation>
</comment>
<organism evidence="7">
    <name type="scientific">Ostreococcus tauri</name>
    <name type="common">Marine green alga</name>
    <dbReference type="NCBI Taxonomy" id="70448"/>
    <lineage>
        <taxon>Eukaryota</taxon>
        <taxon>Viridiplantae</taxon>
        <taxon>Chlorophyta</taxon>
        <taxon>Mamiellophyceae</taxon>
        <taxon>Mamiellales</taxon>
        <taxon>Bathycoccaceae</taxon>
        <taxon>Ostreococcus</taxon>
    </lineage>
</organism>
<dbReference type="Pfam" id="PF02535">
    <property type="entry name" value="Zip"/>
    <property type="match status" value="1"/>
</dbReference>
<dbReference type="Proteomes" id="UP000195557">
    <property type="component" value="Unassembled WGS sequence"/>
</dbReference>
<evidence type="ECO:0000256" key="6">
    <source>
        <dbReference type="SAM" id="Phobius"/>
    </source>
</evidence>
<keyword evidence="2 6" id="KW-0812">Transmembrane</keyword>
<reference evidence="7" key="1">
    <citation type="submission" date="2017-04" db="EMBL/GenBank/DDBJ databases">
        <title>Population genomics of picophytoplankton unveils novel chromosome hypervariability.</title>
        <authorList>
            <consortium name="DOE Joint Genome Institute"/>
            <person name="Blanc-Mathieu R."/>
            <person name="Krasovec M."/>
            <person name="Hebrard M."/>
            <person name="Yau S."/>
            <person name="Desgranges E."/>
            <person name="Martin J."/>
            <person name="Schackwitz W."/>
            <person name="Kuo A."/>
            <person name="Salin G."/>
            <person name="Donnadieu C."/>
            <person name="Desdevises Y."/>
            <person name="Sanchez-Ferandin S."/>
            <person name="Moreau H."/>
            <person name="Rivals E."/>
            <person name="Grigoriev I.V."/>
            <person name="Grimsley N."/>
            <person name="Eyre-Walker A."/>
            <person name="Piganeau G."/>
        </authorList>
    </citation>
    <scope>NUCLEOTIDE SEQUENCE [LARGE SCALE GENOMIC DNA]</scope>
    <source>
        <strain evidence="7">RCC 1115</strain>
    </source>
</reference>
<evidence type="ECO:0000256" key="4">
    <source>
        <dbReference type="ARBA" id="ARBA00023136"/>
    </source>
</evidence>